<gene>
    <name evidence="1" type="ORF">HaLaN_20064</name>
</gene>
<evidence type="ECO:0000313" key="2">
    <source>
        <dbReference type="Proteomes" id="UP000485058"/>
    </source>
</evidence>
<feature type="non-terminal residue" evidence="1">
    <location>
        <position position="1"/>
    </location>
</feature>
<accession>A0A699ZJX8</accession>
<dbReference type="AlphaFoldDB" id="A0A699ZJX8"/>
<name>A0A699ZJX8_HAELA</name>
<proteinExistence type="predicted"/>
<evidence type="ECO:0000313" key="1">
    <source>
        <dbReference type="EMBL" id="GFH22581.1"/>
    </source>
</evidence>
<comment type="caution">
    <text evidence="1">The sequence shown here is derived from an EMBL/GenBank/DDBJ whole genome shotgun (WGS) entry which is preliminary data.</text>
</comment>
<sequence length="95" mass="10526">MTGAVLHHEKQMMFTGTQYRAILLLFQVPRWPKYVERCHHFSCALPVRARAGGVLGDAARLRHGEGPVSSPRLSAASPALMPRTKNWSIAGTFVQ</sequence>
<organism evidence="1 2">
    <name type="scientific">Haematococcus lacustris</name>
    <name type="common">Green alga</name>
    <name type="synonym">Haematococcus pluvialis</name>
    <dbReference type="NCBI Taxonomy" id="44745"/>
    <lineage>
        <taxon>Eukaryota</taxon>
        <taxon>Viridiplantae</taxon>
        <taxon>Chlorophyta</taxon>
        <taxon>core chlorophytes</taxon>
        <taxon>Chlorophyceae</taxon>
        <taxon>CS clade</taxon>
        <taxon>Chlamydomonadales</taxon>
        <taxon>Haematococcaceae</taxon>
        <taxon>Haematococcus</taxon>
    </lineage>
</organism>
<protein>
    <submittedName>
        <fullName evidence="1">Uncharacterized protein</fullName>
    </submittedName>
</protein>
<reference evidence="1 2" key="1">
    <citation type="submission" date="2020-02" db="EMBL/GenBank/DDBJ databases">
        <title>Draft genome sequence of Haematococcus lacustris strain NIES-144.</title>
        <authorList>
            <person name="Morimoto D."/>
            <person name="Nakagawa S."/>
            <person name="Yoshida T."/>
            <person name="Sawayama S."/>
        </authorList>
    </citation>
    <scope>NUCLEOTIDE SEQUENCE [LARGE SCALE GENOMIC DNA]</scope>
    <source>
        <strain evidence="1 2">NIES-144</strain>
    </source>
</reference>
<keyword evidence="2" id="KW-1185">Reference proteome</keyword>
<dbReference type="Proteomes" id="UP000485058">
    <property type="component" value="Unassembled WGS sequence"/>
</dbReference>
<dbReference type="EMBL" id="BLLF01002072">
    <property type="protein sequence ID" value="GFH22581.1"/>
    <property type="molecule type" value="Genomic_DNA"/>
</dbReference>
<feature type="non-terminal residue" evidence="1">
    <location>
        <position position="95"/>
    </location>
</feature>